<evidence type="ECO:0000313" key="4">
    <source>
        <dbReference type="Proteomes" id="UP001500622"/>
    </source>
</evidence>
<evidence type="ECO:0000256" key="2">
    <source>
        <dbReference type="SAM" id="Phobius"/>
    </source>
</evidence>
<comment type="caution">
    <text evidence="3">The sequence shown here is derived from an EMBL/GenBank/DDBJ whole genome shotgun (WGS) entry which is preliminary data.</text>
</comment>
<name>A0ABP8LF43_9MICO</name>
<dbReference type="Pfam" id="PF04854">
    <property type="entry name" value="DUF624"/>
    <property type="match status" value="1"/>
</dbReference>
<gene>
    <name evidence="3" type="ORF">GCM10023169_28060</name>
</gene>
<organism evidence="3 4">
    <name type="scientific">Georgenia halophila</name>
    <dbReference type="NCBI Taxonomy" id="620889"/>
    <lineage>
        <taxon>Bacteria</taxon>
        <taxon>Bacillati</taxon>
        <taxon>Actinomycetota</taxon>
        <taxon>Actinomycetes</taxon>
        <taxon>Micrococcales</taxon>
        <taxon>Bogoriellaceae</taxon>
        <taxon>Georgenia</taxon>
    </lineage>
</organism>
<keyword evidence="2" id="KW-0812">Transmembrane</keyword>
<feature type="region of interest" description="Disordered" evidence="1">
    <location>
        <begin position="199"/>
        <end position="236"/>
    </location>
</feature>
<feature type="transmembrane region" description="Helical" evidence="2">
    <location>
        <begin position="12"/>
        <end position="37"/>
    </location>
</feature>
<keyword evidence="2" id="KW-0472">Membrane</keyword>
<evidence type="ECO:0000313" key="3">
    <source>
        <dbReference type="EMBL" id="GAA4427748.1"/>
    </source>
</evidence>
<feature type="transmembrane region" description="Helical" evidence="2">
    <location>
        <begin position="166"/>
        <end position="189"/>
    </location>
</feature>
<accession>A0ABP8LF43</accession>
<protein>
    <recommendedName>
        <fullName evidence="5">Membrane protein YesL</fullName>
    </recommendedName>
</protein>
<dbReference type="InterPro" id="IPR006938">
    <property type="entry name" value="DUF624"/>
</dbReference>
<dbReference type="Proteomes" id="UP001500622">
    <property type="component" value="Unassembled WGS sequence"/>
</dbReference>
<feature type="transmembrane region" description="Helical" evidence="2">
    <location>
        <begin position="101"/>
        <end position="125"/>
    </location>
</feature>
<dbReference type="EMBL" id="BAABGN010000012">
    <property type="protein sequence ID" value="GAA4427748.1"/>
    <property type="molecule type" value="Genomic_DNA"/>
</dbReference>
<evidence type="ECO:0000256" key="1">
    <source>
        <dbReference type="SAM" id="MobiDB-lite"/>
    </source>
</evidence>
<proteinExistence type="predicted"/>
<keyword evidence="2" id="KW-1133">Transmembrane helix</keyword>
<sequence>MYALSEWLFRAVLVNVLWIVGTLAGVVVLGIAPATMAAHHLARQYARGTDDHAVRTFARCYRQEFWRANALLVPPALLVAAALAGALVLRGSSVPGAGVLVVGPVLVAACVGLALLYLPSLAVHYEVPTVRALSRAFLFAVANLPSTLLLAAVLAATVYASMRLPGLLPVVSVGAWVCGSTALCLRFYAQNDDALERASAGPPSAVVPESAIGTAGTPADRHRPSRTGRPVLAHNR</sequence>
<feature type="transmembrane region" description="Helical" evidence="2">
    <location>
        <begin position="68"/>
        <end position="89"/>
    </location>
</feature>
<keyword evidence="4" id="KW-1185">Reference proteome</keyword>
<feature type="transmembrane region" description="Helical" evidence="2">
    <location>
        <begin position="137"/>
        <end position="160"/>
    </location>
</feature>
<reference evidence="4" key="1">
    <citation type="journal article" date="2019" name="Int. J. Syst. Evol. Microbiol.">
        <title>The Global Catalogue of Microorganisms (GCM) 10K type strain sequencing project: providing services to taxonomists for standard genome sequencing and annotation.</title>
        <authorList>
            <consortium name="The Broad Institute Genomics Platform"/>
            <consortium name="The Broad Institute Genome Sequencing Center for Infectious Disease"/>
            <person name="Wu L."/>
            <person name="Ma J."/>
        </authorList>
    </citation>
    <scope>NUCLEOTIDE SEQUENCE [LARGE SCALE GENOMIC DNA]</scope>
    <source>
        <strain evidence="4">JCM 17810</strain>
    </source>
</reference>
<evidence type="ECO:0008006" key="5">
    <source>
        <dbReference type="Google" id="ProtNLM"/>
    </source>
</evidence>